<dbReference type="GO" id="GO:0046872">
    <property type="term" value="F:metal ion binding"/>
    <property type="evidence" value="ECO:0007669"/>
    <property type="project" value="UniProtKB-KW"/>
</dbReference>
<keyword evidence="3" id="KW-1185">Reference proteome</keyword>
<dbReference type="Pfam" id="PF03747">
    <property type="entry name" value="ADP_ribosyl_GH"/>
    <property type="match status" value="1"/>
</dbReference>
<organism evidence="2 3">
    <name type="scientific">Micromonospora sediminimaris</name>
    <dbReference type="NCBI Taxonomy" id="547162"/>
    <lineage>
        <taxon>Bacteria</taxon>
        <taxon>Bacillati</taxon>
        <taxon>Actinomycetota</taxon>
        <taxon>Actinomycetes</taxon>
        <taxon>Micromonosporales</taxon>
        <taxon>Micromonosporaceae</taxon>
        <taxon>Micromonospora</taxon>
    </lineage>
</organism>
<keyword evidence="1" id="KW-0479">Metal-binding</keyword>
<dbReference type="InterPro" id="IPR005502">
    <property type="entry name" value="Ribosyl_crysJ1"/>
</dbReference>
<keyword evidence="1" id="KW-0460">Magnesium</keyword>
<feature type="binding site" evidence="1">
    <location>
        <position position="322"/>
    </location>
    <ligand>
        <name>Mg(2+)</name>
        <dbReference type="ChEBI" id="CHEBI:18420"/>
        <label>1</label>
    </ligand>
</feature>
<feature type="binding site" evidence="1">
    <location>
        <position position="108"/>
    </location>
    <ligand>
        <name>Mg(2+)</name>
        <dbReference type="ChEBI" id="CHEBI:18420"/>
        <label>1</label>
    </ligand>
</feature>
<proteinExistence type="predicted"/>
<dbReference type="Proteomes" id="UP000607311">
    <property type="component" value="Unassembled WGS sequence"/>
</dbReference>
<sequence length="360" mass="36846">MYGVTPVGEGAKHRAAYDVIVFDQEDGGHPSTVLGAASVASLRPTPGTRQAGATMTFTLYPDTRLALARDSLAGLSVGDALGSQFFVPGRHPADLAADRLPPPPWQWTDDTEMACSVLAQLAAAGRIDRDSLALDFAGRCEPYRGYGPGAVRILRLIRTGTPWPVAAASAFDGQGSCGNGAAMRVAPLGAYFADSTSRVVAQAQASAEVTHAHPEGIAGAVAVAVAAARAARARLEGDRPDPERLLASVAAAVDPATEVHRGVRRAAGLLGRPLPEAVDTLGNGSRVTAPDTVAFTCWVAATHLDDYPAAVRACVEAGGDVDTTAAIAGGIVAAYTGVATDGGVPADWLAAREPLPDWVG</sequence>
<dbReference type="PANTHER" id="PTHR16222:SF12">
    <property type="entry name" value="ADP-RIBOSYLGLYCOHYDROLASE-RELATED"/>
    <property type="match status" value="1"/>
</dbReference>
<dbReference type="Gene3D" id="1.10.4080.10">
    <property type="entry name" value="ADP-ribosylation/Crystallin J1"/>
    <property type="match status" value="1"/>
</dbReference>
<dbReference type="InterPro" id="IPR050792">
    <property type="entry name" value="ADP-ribosylglycohydrolase"/>
</dbReference>
<dbReference type="EMBL" id="BOPD01000015">
    <property type="protein sequence ID" value="GIJ33581.1"/>
    <property type="molecule type" value="Genomic_DNA"/>
</dbReference>
<feature type="binding site" evidence="1">
    <location>
        <position position="109"/>
    </location>
    <ligand>
        <name>Mg(2+)</name>
        <dbReference type="ChEBI" id="CHEBI:18420"/>
        <label>1</label>
    </ligand>
</feature>
<evidence type="ECO:0000256" key="1">
    <source>
        <dbReference type="PIRSR" id="PIRSR605502-1"/>
    </source>
</evidence>
<dbReference type="SUPFAM" id="SSF101478">
    <property type="entry name" value="ADP-ribosylglycohydrolase"/>
    <property type="match status" value="1"/>
</dbReference>
<comment type="caution">
    <text evidence="2">The sequence shown here is derived from an EMBL/GenBank/DDBJ whole genome shotgun (WGS) entry which is preliminary data.</text>
</comment>
<accession>A0A9W5USC1</accession>
<dbReference type="InterPro" id="IPR036705">
    <property type="entry name" value="Ribosyl_crysJ1_sf"/>
</dbReference>
<keyword evidence="2" id="KW-0378">Hydrolase</keyword>
<name>A0A9W5USC1_9ACTN</name>
<evidence type="ECO:0000313" key="3">
    <source>
        <dbReference type="Proteomes" id="UP000607311"/>
    </source>
</evidence>
<feature type="binding site" evidence="1">
    <location>
        <position position="323"/>
    </location>
    <ligand>
        <name>Mg(2+)</name>
        <dbReference type="ChEBI" id="CHEBI:18420"/>
        <label>1</label>
    </ligand>
</feature>
<feature type="binding site" evidence="1">
    <location>
        <position position="110"/>
    </location>
    <ligand>
        <name>Mg(2+)</name>
        <dbReference type="ChEBI" id="CHEBI:18420"/>
        <label>1</label>
    </ligand>
</feature>
<gene>
    <name evidence="2" type="ORF">Vse01_27290</name>
</gene>
<dbReference type="AlphaFoldDB" id="A0A9W5USC1"/>
<reference evidence="2" key="1">
    <citation type="submission" date="2021-01" db="EMBL/GenBank/DDBJ databases">
        <title>Whole genome shotgun sequence of Verrucosispora sediminis NBRC 107745.</title>
        <authorList>
            <person name="Komaki H."/>
            <person name="Tamura T."/>
        </authorList>
    </citation>
    <scope>NUCLEOTIDE SEQUENCE</scope>
    <source>
        <strain evidence="2">NBRC 107745</strain>
    </source>
</reference>
<protein>
    <submittedName>
        <fullName evidence="2">Hydrolase</fullName>
    </submittedName>
</protein>
<dbReference type="PANTHER" id="PTHR16222">
    <property type="entry name" value="ADP-RIBOSYLGLYCOHYDROLASE"/>
    <property type="match status" value="1"/>
</dbReference>
<comment type="cofactor">
    <cofactor evidence="1">
        <name>Mg(2+)</name>
        <dbReference type="ChEBI" id="CHEBI:18420"/>
    </cofactor>
    <text evidence="1">Binds 2 magnesium ions per subunit.</text>
</comment>
<evidence type="ECO:0000313" key="2">
    <source>
        <dbReference type="EMBL" id="GIJ33581.1"/>
    </source>
</evidence>
<dbReference type="GO" id="GO:0016787">
    <property type="term" value="F:hydrolase activity"/>
    <property type="evidence" value="ECO:0007669"/>
    <property type="project" value="UniProtKB-KW"/>
</dbReference>
<feature type="binding site" evidence="1">
    <location>
        <position position="320"/>
    </location>
    <ligand>
        <name>Mg(2+)</name>
        <dbReference type="ChEBI" id="CHEBI:18420"/>
        <label>1</label>
    </ligand>
</feature>